<sequence length="489" mass="49749">MRDGAGNYSIPNSFTSGNTIASAGVNANFTDIATALTASIAKDGQTTPSANLPMGGYKHTNVAAAAARTDYARAGEVVDGAITWPTVGGTGDVITLTTTIGPTAYAAGQRIRFKAGAANTGAVTVNWNTLGAKSLKTATGSALLASDITIGCIVEATYDGTDFLLTKAPAFLASSLDITSLTAETAPATDDVVPLYDTSATANRKMTLANVLKVIGSLTAETAPATDDILALYDTSAGTTDAITLANLFKVIGSLTAETAPAADDVLALYDTSAGTTDSITLANLLKVLNSLTEDASPDTANDFLLSYDTSASAVKKVKPSSLATANGATTIASGSLSGAALTLTDIPATYAYLVLEIVGGSGSSSTTWNIQADTDNGASFDTTASNYLTDDYTRYGSTTTPASSLASMILYNSSNVSSANTVAVTLVMRNYQAGPTKMDFKSYAKASGDDAFSVNGWWLKGSAAMNALRLTLGAGTFDAGTYALYGVS</sequence>
<dbReference type="EMBL" id="LR796791">
    <property type="protein sequence ID" value="CAB4166089.1"/>
    <property type="molecule type" value="Genomic_DNA"/>
</dbReference>
<accession>A0A6J5P2Q2</accession>
<reference evidence="1" key="1">
    <citation type="submission" date="2020-04" db="EMBL/GenBank/DDBJ databases">
        <authorList>
            <person name="Chiriac C."/>
            <person name="Salcher M."/>
            <person name="Ghai R."/>
            <person name="Kavagutti S V."/>
        </authorList>
    </citation>
    <scope>NUCLEOTIDE SEQUENCE</scope>
</reference>
<organism evidence="1">
    <name type="scientific">uncultured Caudovirales phage</name>
    <dbReference type="NCBI Taxonomy" id="2100421"/>
    <lineage>
        <taxon>Viruses</taxon>
        <taxon>Duplodnaviria</taxon>
        <taxon>Heunggongvirae</taxon>
        <taxon>Uroviricota</taxon>
        <taxon>Caudoviricetes</taxon>
        <taxon>Peduoviridae</taxon>
        <taxon>Maltschvirus</taxon>
        <taxon>Maltschvirus maltsch</taxon>
    </lineage>
</organism>
<evidence type="ECO:0000313" key="1">
    <source>
        <dbReference type="EMBL" id="CAB4166089.1"/>
    </source>
</evidence>
<name>A0A6J5P2Q2_9CAUD</name>
<protein>
    <submittedName>
        <fullName evidence="1">Uncharacterized protein</fullName>
    </submittedName>
</protein>
<gene>
    <name evidence="1" type="ORF">UFOVP853_14</name>
</gene>
<proteinExistence type="predicted"/>